<evidence type="ECO:0000313" key="8">
    <source>
        <dbReference type="Proteomes" id="UP000886803"/>
    </source>
</evidence>
<dbReference type="PANTHER" id="PTHR46233:SF3">
    <property type="entry name" value="HYDROXYACYLGLUTATHIONE HYDROLASE GLOC"/>
    <property type="match status" value="1"/>
</dbReference>
<evidence type="ECO:0000256" key="2">
    <source>
        <dbReference type="ARBA" id="ARBA00022723"/>
    </source>
</evidence>
<keyword evidence="3" id="KW-0378">Hydrolase</keyword>
<dbReference type="Pfam" id="PF00753">
    <property type="entry name" value="Lactamase_B"/>
    <property type="match status" value="2"/>
</dbReference>
<evidence type="ECO:0000313" key="7">
    <source>
        <dbReference type="EMBL" id="HJB40999.1"/>
    </source>
</evidence>
<dbReference type="EMBL" id="DWYG01000009">
    <property type="protein sequence ID" value="HJB40999.1"/>
    <property type="molecule type" value="Genomic_DNA"/>
</dbReference>
<dbReference type="InterPro" id="IPR036866">
    <property type="entry name" value="RibonucZ/Hydroxyglut_hydro"/>
</dbReference>
<dbReference type="CDD" id="cd06262">
    <property type="entry name" value="metallo-hydrolase-like_MBL-fold"/>
    <property type="match status" value="1"/>
</dbReference>
<evidence type="ECO:0000259" key="6">
    <source>
        <dbReference type="SMART" id="SM00849"/>
    </source>
</evidence>
<comment type="caution">
    <text evidence="7">The sequence shown here is derived from an EMBL/GenBank/DDBJ whole genome shotgun (WGS) entry which is preliminary data.</text>
</comment>
<dbReference type="InterPro" id="IPR051453">
    <property type="entry name" value="MBL_Glyoxalase_II"/>
</dbReference>
<name>A0A9D2S2I9_9FIRM</name>
<dbReference type="SMART" id="SM00849">
    <property type="entry name" value="Lactamase_B"/>
    <property type="match status" value="1"/>
</dbReference>
<proteinExistence type="predicted"/>
<dbReference type="GO" id="GO:0046872">
    <property type="term" value="F:metal ion binding"/>
    <property type="evidence" value="ECO:0007669"/>
    <property type="project" value="UniProtKB-KW"/>
</dbReference>
<keyword evidence="2" id="KW-0479">Metal-binding</keyword>
<protein>
    <submittedName>
        <fullName evidence="7">MBL fold metallo-hydrolase</fullName>
    </submittedName>
</protein>
<dbReference type="PANTHER" id="PTHR46233">
    <property type="entry name" value="HYDROXYACYLGLUTATHIONE HYDROLASE GLOC"/>
    <property type="match status" value="1"/>
</dbReference>
<sequence length="199" mass="20603">MKLIPIAGPWPLCTNTFLLVTAAGHAVAIDPAADPAEYKSAAAEHGATITHVFLTHGHYDHVGAVRALRAAGAKVCGDAADALGTQLHPLTPADLDEAWPASGELAVDELCFRIWRTPGHSAGSVVIACEGRLFSGDTLFAGSCGRIDLDGGDPAAMRRSLSLVANLPLPDSTIVLPGHGEATTLGQERRSNPYLLGGL</sequence>
<dbReference type="Gene3D" id="3.60.15.10">
    <property type="entry name" value="Ribonuclease Z/Hydroxyacylglutathione hydrolase-like"/>
    <property type="match status" value="1"/>
</dbReference>
<keyword evidence="5" id="KW-0732">Signal</keyword>
<feature type="signal peptide" evidence="5">
    <location>
        <begin position="1"/>
        <end position="28"/>
    </location>
</feature>
<dbReference type="GO" id="GO:0016787">
    <property type="term" value="F:hydrolase activity"/>
    <property type="evidence" value="ECO:0007669"/>
    <property type="project" value="UniProtKB-KW"/>
</dbReference>
<evidence type="ECO:0000256" key="3">
    <source>
        <dbReference type="ARBA" id="ARBA00022801"/>
    </source>
</evidence>
<dbReference type="SUPFAM" id="SSF56281">
    <property type="entry name" value="Metallo-hydrolase/oxidoreductase"/>
    <property type="match status" value="1"/>
</dbReference>
<dbReference type="Proteomes" id="UP000886803">
    <property type="component" value="Unassembled WGS sequence"/>
</dbReference>
<dbReference type="AlphaFoldDB" id="A0A9D2S2I9"/>
<accession>A0A9D2S2I9</accession>
<dbReference type="InterPro" id="IPR001279">
    <property type="entry name" value="Metallo-B-lactamas"/>
</dbReference>
<gene>
    <name evidence="7" type="ORF">H9945_00705</name>
</gene>
<comment type="cofactor">
    <cofactor evidence="1">
        <name>Zn(2+)</name>
        <dbReference type="ChEBI" id="CHEBI:29105"/>
    </cofactor>
</comment>
<reference evidence="7" key="2">
    <citation type="submission" date="2021-04" db="EMBL/GenBank/DDBJ databases">
        <authorList>
            <person name="Gilroy R."/>
        </authorList>
    </citation>
    <scope>NUCLEOTIDE SEQUENCE</scope>
    <source>
        <strain evidence="7">ChiBcec8-13705</strain>
    </source>
</reference>
<evidence type="ECO:0000256" key="4">
    <source>
        <dbReference type="ARBA" id="ARBA00022833"/>
    </source>
</evidence>
<evidence type="ECO:0000256" key="1">
    <source>
        <dbReference type="ARBA" id="ARBA00001947"/>
    </source>
</evidence>
<evidence type="ECO:0000256" key="5">
    <source>
        <dbReference type="SAM" id="SignalP"/>
    </source>
</evidence>
<reference evidence="7" key="1">
    <citation type="journal article" date="2021" name="PeerJ">
        <title>Extensive microbial diversity within the chicken gut microbiome revealed by metagenomics and culture.</title>
        <authorList>
            <person name="Gilroy R."/>
            <person name="Ravi A."/>
            <person name="Getino M."/>
            <person name="Pursley I."/>
            <person name="Horton D.L."/>
            <person name="Alikhan N.F."/>
            <person name="Baker D."/>
            <person name="Gharbi K."/>
            <person name="Hall N."/>
            <person name="Watson M."/>
            <person name="Adriaenssens E.M."/>
            <person name="Foster-Nyarko E."/>
            <person name="Jarju S."/>
            <person name="Secka A."/>
            <person name="Antonio M."/>
            <person name="Oren A."/>
            <person name="Chaudhuri R.R."/>
            <person name="La Ragione R."/>
            <person name="Hildebrand F."/>
            <person name="Pallen M.J."/>
        </authorList>
    </citation>
    <scope>NUCLEOTIDE SEQUENCE</scope>
    <source>
        <strain evidence="7">ChiBcec8-13705</strain>
    </source>
</reference>
<feature type="chain" id="PRO_5038889781" evidence="5">
    <location>
        <begin position="29"/>
        <end position="199"/>
    </location>
</feature>
<organism evidence="7 8">
    <name type="scientific">Candidatus Gemmiger avicola</name>
    <dbReference type="NCBI Taxonomy" id="2838605"/>
    <lineage>
        <taxon>Bacteria</taxon>
        <taxon>Bacillati</taxon>
        <taxon>Bacillota</taxon>
        <taxon>Clostridia</taxon>
        <taxon>Eubacteriales</taxon>
        <taxon>Gemmiger</taxon>
    </lineage>
</organism>
<keyword evidence="4" id="KW-0862">Zinc</keyword>
<feature type="domain" description="Metallo-beta-lactamase" evidence="6">
    <location>
        <begin position="13"/>
        <end position="179"/>
    </location>
</feature>